<dbReference type="Gene3D" id="3.40.50.1820">
    <property type="entry name" value="alpha/beta hydrolase"/>
    <property type="match status" value="1"/>
</dbReference>
<dbReference type="Proteomes" id="UP000319927">
    <property type="component" value="Unassembled WGS sequence"/>
</dbReference>
<feature type="domain" description="AB hydrolase-1" evidence="1">
    <location>
        <begin position="13"/>
        <end position="235"/>
    </location>
</feature>
<reference evidence="2 3" key="1">
    <citation type="submission" date="2019-06" db="EMBL/GenBank/DDBJ databases">
        <title>Sequencing the genomes of 1000 actinobacteria strains.</title>
        <authorList>
            <person name="Klenk H.-P."/>
        </authorList>
    </citation>
    <scope>NUCLEOTIDE SEQUENCE [LARGE SCALE GENOMIC DNA]</scope>
    <source>
        <strain evidence="2 3">DSM 102131</strain>
    </source>
</reference>
<gene>
    <name evidence="2" type="ORF">FHX75_111250</name>
</gene>
<evidence type="ECO:0000313" key="3">
    <source>
        <dbReference type="Proteomes" id="UP000319927"/>
    </source>
</evidence>
<proteinExistence type="predicted"/>
<dbReference type="InterPro" id="IPR052897">
    <property type="entry name" value="Sec-Metab_Biosynth_Hydrolase"/>
</dbReference>
<name>A0A561WW80_9ACTN</name>
<comment type="caution">
    <text evidence="2">The sequence shown here is derived from an EMBL/GenBank/DDBJ whole genome shotgun (WGS) entry which is preliminary data.</text>
</comment>
<dbReference type="EMBL" id="VIXA01000001">
    <property type="protein sequence ID" value="TWG28099.1"/>
    <property type="molecule type" value="Genomic_DNA"/>
</dbReference>
<dbReference type="AlphaFoldDB" id="A0A561WW80"/>
<evidence type="ECO:0000313" key="2">
    <source>
        <dbReference type="EMBL" id="TWG28099.1"/>
    </source>
</evidence>
<organism evidence="2 3">
    <name type="scientific">Micromonospora palomenae</name>
    <dbReference type="NCBI Taxonomy" id="1461247"/>
    <lineage>
        <taxon>Bacteria</taxon>
        <taxon>Bacillati</taxon>
        <taxon>Actinomycetota</taxon>
        <taxon>Actinomycetes</taxon>
        <taxon>Micromonosporales</taxon>
        <taxon>Micromonosporaceae</taxon>
        <taxon>Micromonospora</taxon>
    </lineage>
</organism>
<dbReference type="InterPro" id="IPR000073">
    <property type="entry name" value="AB_hydrolase_1"/>
</dbReference>
<dbReference type="PANTHER" id="PTHR37017:SF11">
    <property type="entry name" value="ESTERASE_LIPASE_THIOESTERASE DOMAIN-CONTAINING PROTEIN"/>
    <property type="match status" value="1"/>
</dbReference>
<evidence type="ECO:0000259" key="1">
    <source>
        <dbReference type="Pfam" id="PF12697"/>
    </source>
</evidence>
<accession>A0A561WW80</accession>
<dbReference type="GO" id="GO:0003824">
    <property type="term" value="F:catalytic activity"/>
    <property type="evidence" value="ECO:0007669"/>
    <property type="project" value="UniProtKB-ARBA"/>
</dbReference>
<dbReference type="PANTHER" id="PTHR37017">
    <property type="entry name" value="AB HYDROLASE-1 DOMAIN-CONTAINING PROTEIN-RELATED"/>
    <property type="match status" value="1"/>
</dbReference>
<sequence length="247" mass="26039">MHHFGWGKDKPTVVLVHGGFADATNSWNGVVKRLQDEGYPVMAPANPLRGLATDAAYLASVLDSIEGPIVLVGHSYGGAVITNAAANDPDVKALVYIAAFVPDKGETLGELIGKYPGSEIQPALNHVPFPNPDGSTGTDLYIQADKFRDVFAADLPESTTTVMSATQRPFSAQSFADPTQAAAWHTIPSWGLVATADKAIPAELERFEYKRAGARKVVEVSGASHSVMASQPGVVTKLIVEAANATD</sequence>
<keyword evidence="3" id="KW-1185">Reference proteome</keyword>
<dbReference type="Pfam" id="PF12697">
    <property type="entry name" value="Abhydrolase_6"/>
    <property type="match status" value="1"/>
</dbReference>
<dbReference type="InterPro" id="IPR029058">
    <property type="entry name" value="AB_hydrolase_fold"/>
</dbReference>
<protein>
    <submittedName>
        <fullName evidence="2">Pimeloyl-ACP methyl ester carboxylesterase</fullName>
    </submittedName>
</protein>
<dbReference type="SUPFAM" id="SSF53474">
    <property type="entry name" value="alpha/beta-Hydrolases"/>
    <property type="match status" value="1"/>
</dbReference>